<reference evidence="2 3" key="1">
    <citation type="submission" date="2019-02" db="EMBL/GenBank/DDBJ databases">
        <title>Deep-cultivation of Planctomycetes and their phenomic and genomic characterization uncovers novel biology.</title>
        <authorList>
            <person name="Wiegand S."/>
            <person name="Jogler M."/>
            <person name="Boedeker C."/>
            <person name="Pinto D."/>
            <person name="Vollmers J."/>
            <person name="Rivas-Marin E."/>
            <person name="Kohn T."/>
            <person name="Peeters S.H."/>
            <person name="Heuer A."/>
            <person name="Rast P."/>
            <person name="Oberbeckmann S."/>
            <person name="Bunk B."/>
            <person name="Jeske O."/>
            <person name="Meyerdierks A."/>
            <person name="Storesund J.E."/>
            <person name="Kallscheuer N."/>
            <person name="Luecker S."/>
            <person name="Lage O.M."/>
            <person name="Pohl T."/>
            <person name="Merkel B.J."/>
            <person name="Hornburger P."/>
            <person name="Mueller R.-W."/>
            <person name="Bruemmer F."/>
            <person name="Labrenz M."/>
            <person name="Spormann A.M."/>
            <person name="Op den Camp H."/>
            <person name="Overmann J."/>
            <person name="Amann R."/>
            <person name="Jetten M.S.M."/>
            <person name="Mascher T."/>
            <person name="Medema M.H."/>
            <person name="Devos D.P."/>
            <person name="Kaster A.-K."/>
            <person name="Ovreas L."/>
            <person name="Rohde M."/>
            <person name="Galperin M.Y."/>
            <person name="Jogler C."/>
        </authorList>
    </citation>
    <scope>NUCLEOTIDE SEQUENCE [LARGE SCALE GENOMIC DNA]</scope>
    <source>
        <strain evidence="2 3">V22</strain>
    </source>
</reference>
<dbReference type="InterPro" id="IPR013217">
    <property type="entry name" value="Methyltransf_12"/>
</dbReference>
<keyword evidence="2" id="KW-0808">Transferase</keyword>
<dbReference type="AlphaFoldDB" id="A0A517TDW2"/>
<protein>
    <submittedName>
        <fullName evidence="2">Methyltransferase domain protein</fullName>
    </submittedName>
</protein>
<dbReference type="GO" id="GO:0008168">
    <property type="term" value="F:methyltransferase activity"/>
    <property type="evidence" value="ECO:0007669"/>
    <property type="project" value="UniProtKB-KW"/>
</dbReference>
<name>A0A517TDW2_9PLAN</name>
<feature type="domain" description="Methyltransferase type 12" evidence="1">
    <location>
        <begin position="109"/>
        <end position="207"/>
    </location>
</feature>
<keyword evidence="3" id="KW-1185">Reference proteome</keyword>
<evidence type="ECO:0000313" key="3">
    <source>
        <dbReference type="Proteomes" id="UP000319976"/>
    </source>
</evidence>
<organism evidence="2 3">
    <name type="scientific">Calycomorphotria hydatis</name>
    <dbReference type="NCBI Taxonomy" id="2528027"/>
    <lineage>
        <taxon>Bacteria</taxon>
        <taxon>Pseudomonadati</taxon>
        <taxon>Planctomycetota</taxon>
        <taxon>Planctomycetia</taxon>
        <taxon>Planctomycetales</taxon>
        <taxon>Planctomycetaceae</taxon>
        <taxon>Calycomorphotria</taxon>
    </lineage>
</organism>
<dbReference type="RefSeq" id="WP_197439745.1">
    <property type="nucleotide sequence ID" value="NZ_CP036316.1"/>
</dbReference>
<evidence type="ECO:0000259" key="1">
    <source>
        <dbReference type="Pfam" id="PF08242"/>
    </source>
</evidence>
<dbReference type="SUPFAM" id="SSF53335">
    <property type="entry name" value="S-adenosyl-L-methionine-dependent methyltransferases"/>
    <property type="match status" value="1"/>
</dbReference>
<proteinExistence type="predicted"/>
<keyword evidence="2" id="KW-0489">Methyltransferase</keyword>
<dbReference type="KEGG" id="chya:V22_38330"/>
<dbReference type="EMBL" id="CP036316">
    <property type="protein sequence ID" value="QDT66563.1"/>
    <property type="molecule type" value="Genomic_DNA"/>
</dbReference>
<dbReference type="GO" id="GO:0032259">
    <property type="term" value="P:methylation"/>
    <property type="evidence" value="ECO:0007669"/>
    <property type="project" value="UniProtKB-KW"/>
</dbReference>
<accession>A0A517TDW2</accession>
<sequence length="273" mass="30511">MQKQKPGEESTGPQSCWPQSAWDPVVTTPGFCFFLAIESNLLFVDNTCMNDNTSQQLDPQTHAGQAVYTPRMLKLYDFIVHGVSNRWIWRCPTARLHELYQQVGESHADIGVGTGLFLDRCRFPVDEPRVMLIDLNQDCLTAASQRIARYQPKTVVANVLKTPLPIDEQFDSVGLMYLLHCLPGSMNEKGPVVFENAKQLLKPGGVLFGATLLGQGVPRNWFAKRLMATYNRKGIFSNTEDSPEALEAALRERFEEVTVELVGCAAIFTARNS</sequence>
<dbReference type="Pfam" id="PF08242">
    <property type="entry name" value="Methyltransf_12"/>
    <property type="match status" value="1"/>
</dbReference>
<dbReference type="CDD" id="cd02440">
    <property type="entry name" value="AdoMet_MTases"/>
    <property type="match status" value="1"/>
</dbReference>
<dbReference type="InterPro" id="IPR029063">
    <property type="entry name" value="SAM-dependent_MTases_sf"/>
</dbReference>
<dbReference type="Gene3D" id="3.40.50.150">
    <property type="entry name" value="Vaccinia Virus protein VP39"/>
    <property type="match status" value="1"/>
</dbReference>
<dbReference type="Proteomes" id="UP000319976">
    <property type="component" value="Chromosome"/>
</dbReference>
<gene>
    <name evidence="2" type="ORF">V22_38330</name>
</gene>
<evidence type="ECO:0000313" key="2">
    <source>
        <dbReference type="EMBL" id="QDT66563.1"/>
    </source>
</evidence>